<keyword evidence="3 9" id="KW-0812">Transmembrane</keyword>
<reference evidence="10 11" key="1">
    <citation type="submission" date="2019-04" db="EMBL/GenBank/DDBJ databases">
        <title>Comparative genomics and transcriptomics to analyze fruiting body development in filamentous ascomycetes.</title>
        <authorList>
            <consortium name="DOE Joint Genome Institute"/>
            <person name="Lutkenhaus R."/>
            <person name="Traeger S."/>
            <person name="Breuer J."/>
            <person name="Kuo A."/>
            <person name="Lipzen A."/>
            <person name="Pangilinan J."/>
            <person name="Dilworth D."/>
            <person name="Sandor L."/>
            <person name="Poggeler S."/>
            <person name="Barry K."/>
            <person name="Grigoriev I.V."/>
            <person name="Nowrousian M."/>
        </authorList>
    </citation>
    <scope>NUCLEOTIDE SEQUENCE [LARGE SCALE GENOMIC DNA]</scope>
    <source>
        <strain evidence="10 11">CBS 389.68</strain>
    </source>
</reference>
<keyword evidence="11" id="KW-1185">Reference proteome</keyword>
<sequence length="301" mass="34928">MATSLFELLPSIPYGPPKRHHWGPITSTLNWCEEDYYLTEYCAEFVNTMTNLIFIYVSCYGIYTTLKEGHDRIFTVTFCGLLCVGVGSFLFHATLWYSMQLVDELSMLYTTLLVCWLASFSHNRSTTFATIFGFLCTLFAVAISLIYHHLGDPVFHQNAYAILTAGVLGHSFYIMETKLRKIDSAEVNRMWKMVSWGVGLFLTGFLLWSLDNIYCGRIKNWRHAVGLPWGVLAEGHGWWHLLTAVGAYYELVWGLYLRCCLQDRREEFKLDWPGYFSLPVVRKWREGERGREEARKLKKVQ</sequence>
<evidence type="ECO:0000256" key="6">
    <source>
        <dbReference type="ARBA" id="ARBA00023136"/>
    </source>
</evidence>
<proteinExistence type="inferred from homology"/>
<keyword evidence="4" id="KW-0378">Hydrolase</keyword>
<feature type="binding site" evidence="8">
    <location>
        <position position="92"/>
    </location>
    <ligand>
        <name>Zn(2+)</name>
        <dbReference type="ChEBI" id="CHEBI:29105"/>
        <note>catalytic</note>
    </ligand>
</feature>
<dbReference type="PANTHER" id="PTHR46187">
    <property type="entry name" value="ALKALINE CERAMIDASE 3"/>
    <property type="match status" value="1"/>
</dbReference>
<dbReference type="GO" id="GO:0046513">
    <property type="term" value="P:ceramide biosynthetic process"/>
    <property type="evidence" value="ECO:0007669"/>
    <property type="project" value="TreeGrafter"/>
</dbReference>
<dbReference type="GO" id="GO:0046514">
    <property type="term" value="P:ceramide catabolic process"/>
    <property type="evidence" value="ECO:0007669"/>
    <property type="project" value="TreeGrafter"/>
</dbReference>
<feature type="binding site" evidence="7">
    <location>
        <position position="44"/>
    </location>
    <ligand>
        <name>Ca(2+)</name>
        <dbReference type="ChEBI" id="CHEBI:29108"/>
    </ligand>
</feature>
<evidence type="ECO:0000256" key="1">
    <source>
        <dbReference type="ARBA" id="ARBA00004141"/>
    </source>
</evidence>
<evidence type="ECO:0000256" key="8">
    <source>
        <dbReference type="PIRSR" id="PIRSR608901-2"/>
    </source>
</evidence>
<name>A0A4S2MT72_9PEZI</name>
<dbReference type="STRING" id="341454.A0A4S2MT72"/>
<feature type="transmembrane region" description="Helical" evidence="9">
    <location>
        <begin position="128"/>
        <end position="148"/>
    </location>
</feature>
<dbReference type="Proteomes" id="UP000298138">
    <property type="component" value="Unassembled WGS sequence"/>
</dbReference>
<evidence type="ECO:0000313" key="11">
    <source>
        <dbReference type="Proteomes" id="UP000298138"/>
    </source>
</evidence>
<comment type="subcellular location">
    <subcellularLocation>
        <location evidence="1">Membrane</location>
        <topology evidence="1">Multi-pass membrane protein</topology>
    </subcellularLocation>
</comment>
<keyword evidence="7" id="KW-0106">Calcium</keyword>
<evidence type="ECO:0000256" key="9">
    <source>
        <dbReference type="SAM" id="Phobius"/>
    </source>
</evidence>
<evidence type="ECO:0000256" key="7">
    <source>
        <dbReference type="PIRSR" id="PIRSR608901-1"/>
    </source>
</evidence>
<feature type="transmembrane region" description="Helical" evidence="9">
    <location>
        <begin position="45"/>
        <end position="66"/>
    </location>
</feature>
<evidence type="ECO:0000256" key="3">
    <source>
        <dbReference type="ARBA" id="ARBA00022692"/>
    </source>
</evidence>
<dbReference type="OrthoDB" id="187171at2759"/>
<dbReference type="FunCoup" id="A0A4S2MT72">
    <property type="interactions" value="591"/>
</dbReference>
<dbReference type="Pfam" id="PF05875">
    <property type="entry name" value="Ceramidase"/>
    <property type="match status" value="1"/>
</dbReference>
<comment type="cofactor">
    <cofactor evidence="8">
        <name>Zn(2+)</name>
        <dbReference type="ChEBI" id="CHEBI:29105"/>
    </cofactor>
</comment>
<dbReference type="GO" id="GO:0005789">
    <property type="term" value="C:endoplasmic reticulum membrane"/>
    <property type="evidence" value="ECO:0007669"/>
    <property type="project" value="TreeGrafter"/>
</dbReference>
<dbReference type="PANTHER" id="PTHR46187:SF3">
    <property type="entry name" value="ALKALINE CERAMIDASE 3"/>
    <property type="match status" value="1"/>
</dbReference>
<evidence type="ECO:0000256" key="2">
    <source>
        <dbReference type="ARBA" id="ARBA00009780"/>
    </source>
</evidence>
<comment type="similarity">
    <text evidence="2">Belongs to the alkaline ceramidase family.</text>
</comment>
<evidence type="ECO:0000256" key="5">
    <source>
        <dbReference type="ARBA" id="ARBA00022989"/>
    </source>
</evidence>
<dbReference type="InParanoid" id="A0A4S2MT72"/>
<feature type="binding site" evidence="8">
    <location>
        <position position="240"/>
    </location>
    <ligand>
        <name>Zn(2+)</name>
        <dbReference type="ChEBI" id="CHEBI:29105"/>
        <note>catalytic</note>
    </ligand>
</feature>
<accession>A0A4S2MT72</accession>
<dbReference type="GO" id="GO:0016811">
    <property type="term" value="F:hydrolase activity, acting on carbon-nitrogen (but not peptide) bonds, in linear amides"/>
    <property type="evidence" value="ECO:0007669"/>
    <property type="project" value="InterPro"/>
</dbReference>
<feature type="transmembrane region" description="Helical" evidence="9">
    <location>
        <begin position="193"/>
        <end position="210"/>
    </location>
</feature>
<keyword evidence="5 9" id="KW-1133">Transmembrane helix</keyword>
<evidence type="ECO:0000313" key="10">
    <source>
        <dbReference type="EMBL" id="TGZ79692.1"/>
    </source>
</evidence>
<feature type="transmembrane region" description="Helical" evidence="9">
    <location>
        <begin position="237"/>
        <end position="257"/>
    </location>
</feature>
<feature type="transmembrane region" description="Helical" evidence="9">
    <location>
        <begin position="154"/>
        <end position="173"/>
    </location>
</feature>
<feature type="transmembrane region" description="Helical" evidence="9">
    <location>
        <begin position="73"/>
        <end position="99"/>
    </location>
</feature>
<protein>
    <submittedName>
        <fullName evidence="10">Alkaline phytoceramidase</fullName>
    </submittedName>
</protein>
<keyword evidence="6 9" id="KW-0472">Membrane</keyword>
<evidence type="ECO:0000256" key="4">
    <source>
        <dbReference type="ARBA" id="ARBA00022801"/>
    </source>
</evidence>
<organism evidence="10 11">
    <name type="scientific">Ascodesmis nigricans</name>
    <dbReference type="NCBI Taxonomy" id="341454"/>
    <lineage>
        <taxon>Eukaryota</taxon>
        <taxon>Fungi</taxon>
        <taxon>Dikarya</taxon>
        <taxon>Ascomycota</taxon>
        <taxon>Pezizomycotina</taxon>
        <taxon>Pezizomycetes</taxon>
        <taxon>Pezizales</taxon>
        <taxon>Ascodesmidaceae</taxon>
        <taxon>Ascodesmis</taxon>
    </lineage>
</organism>
<dbReference type="InterPro" id="IPR008901">
    <property type="entry name" value="ACER"/>
</dbReference>
<feature type="binding site" evidence="7">
    <location>
        <position position="31"/>
    </location>
    <ligand>
        <name>Ca(2+)</name>
        <dbReference type="ChEBI" id="CHEBI:29108"/>
    </ligand>
</feature>
<dbReference type="AlphaFoldDB" id="A0A4S2MT72"/>
<keyword evidence="7" id="KW-0479">Metal-binding</keyword>
<dbReference type="EMBL" id="ML220129">
    <property type="protein sequence ID" value="TGZ79692.1"/>
    <property type="molecule type" value="Genomic_DNA"/>
</dbReference>
<feature type="binding site" evidence="7">
    <location>
        <position position="33"/>
    </location>
    <ligand>
        <name>Ca(2+)</name>
        <dbReference type="ChEBI" id="CHEBI:29108"/>
    </ligand>
</feature>
<feature type="binding site" evidence="8">
    <location>
        <position position="236"/>
    </location>
    <ligand>
        <name>Zn(2+)</name>
        <dbReference type="ChEBI" id="CHEBI:29105"/>
        <note>catalytic</note>
    </ligand>
</feature>
<keyword evidence="8" id="KW-0862">Zinc</keyword>
<feature type="transmembrane region" description="Helical" evidence="9">
    <location>
        <begin position="105"/>
        <end position="121"/>
    </location>
</feature>
<dbReference type="GO" id="GO:0046872">
    <property type="term" value="F:metal ion binding"/>
    <property type="evidence" value="ECO:0007669"/>
    <property type="project" value="UniProtKB-KW"/>
</dbReference>
<gene>
    <name evidence="10" type="ORF">EX30DRAFT_72987</name>
</gene>